<dbReference type="Gene3D" id="3.40.50.1820">
    <property type="entry name" value="alpha/beta hydrolase"/>
    <property type="match status" value="1"/>
</dbReference>
<keyword evidence="3" id="KW-1185">Reference proteome</keyword>
<dbReference type="AlphaFoldDB" id="A0A507ADQ0"/>
<sequence>MCDFSCYGGPSEEWLAVQAELPRPADLELLEKKTITNQGREAIAAEGMKEFAALVSIRDFFIPTRDGSTIEARTYRPADLPNTRQLPVYIHLHGGGFLFGTLASEDAICSRIAVNTHVVVLNVNYRHTPEFTYPTAWHDVQDSFMWAHAHMHNLGGDGTKVVVGGISAGAQMTASLVLEKHLGNIAQDCPPIAGQILMIPCLVNMDCYEPQLAKMKDPSISSVVENEFAPILPMKTARFFTDLLQIQDPRPSDTKLNPGNASPGQVRGLPPTVFGIAGLDPLRDEGLLYAKMLTENKYLSAILETSTRAWHG</sequence>
<dbReference type="InterPro" id="IPR050466">
    <property type="entry name" value="Carboxylest/Gibb_receptor"/>
</dbReference>
<accession>A0A507ADQ0</accession>
<dbReference type="InterPro" id="IPR029058">
    <property type="entry name" value="AB_hydrolase_fold"/>
</dbReference>
<comment type="caution">
    <text evidence="2">The sequence shown here is derived from an EMBL/GenBank/DDBJ whole genome shotgun (WGS) entry which is preliminary data.</text>
</comment>
<dbReference type="InterPro" id="IPR013094">
    <property type="entry name" value="AB_hydrolase_3"/>
</dbReference>
<protein>
    <recommendedName>
        <fullName evidence="1">Alpha/beta hydrolase fold-3 domain-containing protein</fullName>
    </recommendedName>
</protein>
<dbReference type="GeneID" id="41978355"/>
<proteinExistence type="predicted"/>
<evidence type="ECO:0000259" key="1">
    <source>
        <dbReference type="Pfam" id="PF07859"/>
    </source>
</evidence>
<organism evidence="2 3">
    <name type="scientific">Thyridium curvatum</name>
    <dbReference type="NCBI Taxonomy" id="1093900"/>
    <lineage>
        <taxon>Eukaryota</taxon>
        <taxon>Fungi</taxon>
        <taxon>Dikarya</taxon>
        <taxon>Ascomycota</taxon>
        <taxon>Pezizomycotina</taxon>
        <taxon>Sordariomycetes</taxon>
        <taxon>Sordariomycetidae</taxon>
        <taxon>Thyridiales</taxon>
        <taxon>Thyridiaceae</taxon>
        <taxon>Thyridium</taxon>
    </lineage>
</organism>
<dbReference type="Proteomes" id="UP000319257">
    <property type="component" value="Unassembled WGS sequence"/>
</dbReference>
<reference evidence="2 3" key="1">
    <citation type="submission" date="2019-06" db="EMBL/GenBank/DDBJ databases">
        <title>Draft genome sequence of the filamentous fungus Phialemoniopsis curvata isolated from diesel fuel.</title>
        <authorList>
            <person name="Varaljay V.A."/>
            <person name="Lyon W.J."/>
            <person name="Crouch A.L."/>
            <person name="Drake C.E."/>
            <person name="Hollomon J.M."/>
            <person name="Nadeau L.J."/>
            <person name="Nunn H.S."/>
            <person name="Stevenson B.S."/>
            <person name="Bojanowski C.L."/>
            <person name="Crookes-Goodson W.J."/>
        </authorList>
    </citation>
    <scope>NUCLEOTIDE SEQUENCE [LARGE SCALE GENOMIC DNA]</scope>
    <source>
        <strain evidence="2 3">D216</strain>
    </source>
</reference>
<dbReference type="InParanoid" id="A0A507ADQ0"/>
<dbReference type="EMBL" id="SKBQ01000093">
    <property type="protein sequence ID" value="TPX07205.1"/>
    <property type="molecule type" value="Genomic_DNA"/>
</dbReference>
<dbReference type="GO" id="GO:0016787">
    <property type="term" value="F:hydrolase activity"/>
    <property type="evidence" value="ECO:0007669"/>
    <property type="project" value="InterPro"/>
</dbReference>
<dbReference type="PANTHER" id="PTHR23024">
    <property type="entry name" value="ARYLACETAMIDE DEACETYLASE"/>
    <property type="match status" value="1"/>
</dbReference>
<dbReference type="STRING" id="1093900.A0A507ADQ0"/>
<dbReference type="Pfam" id="PF07859">
    <property type="entry name" value="Abhydrolase_3"/>
    <property type="match status" value="1"/>
</dbReference>
<dbReference type="PANTHER" id="PTHR23024:SF182">
    <property type="entry name" value="PUTATIVE (AFU_ORTHOLOGUE AFUA_3G14960)-RELATED"/>
    <property type="match status" value="1"/>
</dbReference>
<feature type="domain" description="Alpha/beta hydrolase fold-3" evidence="1">
    <location>
        <begin position="90"/>
        <end position="297"/>
    </location>
</feature>
<dbReference type="OrthoDB" id="408631at2759"/>
<evidence type="ECO:0000313" key="2">
    <source>
        <dbReference type="EMBL" id="TPX07205.1"/>
    </source>
</evidence>
<evidence type="ECO:0000313" key="3">
    <source>
        <dbReference type="Proteomes" id="UP000319257"/>
    </source>
</evidence>
<dbReference type="SUPFAM" id="SSF53474">
    <property type="entry name" value="alpha/beta-Hydrolases"/>
    <property type="match status" value="1"/>
</dbReference>
<gene>
    <name evidence="2" type="ORF">E0L32_010908</name>
</gene>
<name>A0A507ADQ0_9PEZI</name>
<dbReference type="RefSeq" id="XP_030988916.1">
    <property type="nucleotide sequence ID" value="XM_031133578.1"/>
</dbReference>